<proteinExistence type="inferred from homology"/>
<keyword evidence="4" id="KW-0238">DNA-binding</keyword>
<dbReference type="InterPro" id="IPR045667">
    <property type="entry name" value="ORC3_N"/>
</dbReference>
<dbReference type="GO" id="GO:0031261">
    <property type="term" value="C:DNA replication preinitiation complex"/>
    <property type="evidence" value="ECO:0007669"/>
    <property type="project" value="TreeGrafter"/>
</dbReference>
<reference evidence="9 10" key="1">
    <citation type="journal article" date="2023" name="Life. Sci Alliance">
        <title>Evolutionary insights into 3D genome organization and epigenetic landscape of Vigna mungo.</title>
        <authorList>
            <person name="Junaid A."/>
            <person name="Singh B."/>
            <person name="Bhatia S."/>
        </authorList>
    </citation>
    <scope>NUCLEOTIDE SEQUENCE [LARGE SCALE GENOMIC DNA]</scope>
    <source>
        <strain evidence="9">Urdbean</strain>
    </source>
</reference>
<dbReference type="PANTHER" id="PTHR12748:SF0">
    <property type="entry name" value="ORIGIN RECOGNITION COMPLEX SUBUNIT 3"/>
    <property type="match status" value="1"/>
</dbReference>
<keyword evidence="10" id="KW-1185">Reference proteome</keyword>
<keyword evidence="5" id="KW-0539">Nucleus</keyword>
<dbReference type="CDD" id="cd20704">
    <property type="entry name" value="Orc3"/>
    <property type="match status" value="1"/>
</dbReference>
<dbReference type="Proteomes" id="UP001374535">
    <property type="component" value="Chromosome 7"/>
</dbReference>
<dbReference type="GO" id="GO:0006270">
    <property type="term" value="P:DNA replication initiation"/>
    <property type="evidence" value="ECO:0007669"/>
    <property type="project" value="TreeGrafter"/>
</dbReference>
<dbReference type="EMBL" id="CP144694">
    <property type="protein sequence ID" value="WVZ01700.1"/>
    <property type="molecule type" value="Genomic_DNA"/>
</dbReference>
<evidence type="ECO:0008006" key="11">
    <source>
        <dbReference type="Google" id="ProtNLM"/>
    </source>
</evidence>
<evidence type="ECO:0000256" key="5">
    <source>
        <dbReference type="ARBA" id="ARBA00023242"/>
    </source>
</evidence>
<gene>
    <name evidence="9" type="ORF">V8G54_022506</name>
</gene>
<dbReference type="GO" id="GO:0003688">
    <property type="term" value="F:DNA replication origin binding"/>
    <property type="evidence" value="ECO:0007669"/>
    <property type="project" value="TreeGrafter"/>
</dbReference>
<dbReference type="GO" id="GO:0005656">
    <property type="term" value="C:nuclear pre-replicative complex"/>
    <property type="evidence" value="ECO:0007669"/>
    <property type="project" value="TreeGrafter"/>
</dbReference>
<dbReference type="AlphaFoldDB" id="A0AAQ3N384"/>
<dbReference type="InterPro" id="IPR020795">
    <property type="entry name" value="ORC3"/>
</dbReference>
<name>A0AAQ3N384_VIGMU</name>
<accession>A0AAQ3N384</accession>
<evidence type="ECO:0000313" key="10">
    <source>
        <dbReference type="Proteomes" id="UP001374535"/>
    </source>
</evidence>
<evidence type="ECO:0000259" key="8">
    <source>
        <dbReference type="Pfam" id="PF18137"/>
    </source>
</evidence>
<evidence type="ECO:0000256" key="6">
    <source>
        <dbReference type="SAM" id="MobiDB-lite"/>
    </source>
</evidence>
<organism evidence="9 10">
    <name type="scientific">Vigna mungo</name>
    <name type="common">Black gram</name>
    <name type="synonym">Phaseolus mungo</name>
    <dbReference type="NCBI Taxonomy" id="3915"/>
    <lineage>
        <taxon>Eukaryota</taxon>
        <taxon>Viridiplantae</taxon>
        <taxon>Streptophyta</taxon>
        <taxon>Embryophyta</taxon>
        <taxon>Tracheophyta</taxon>
        <taxon>Spermatophyta</taxon>
        <taxon>Magnoliopsida</taxon>
        <taxon>eudicotyledons</taxon>
        <taxon>Gunneridae</taxon>
        <taxon>Pentapetalae</taxon>
        <taxon>rosids</taxon>
        <taxon>fabids</taxon>
        <taxon>Fabales</taxon>
        <taxon>Fabaceae</taxon>
        <taxon>Papilionoideae</taxon>
        <taxon>50 kb inversion clade</taxon>
        <taxon>NPAAA clade</taxon>
        <taxon>indigoferoid/millettioid clade</taxon>
        <taxon>Phaseoleae</taxon>
        <taxon>Vigna</taxon>
    </lineage>
</organism>
<keyword evidence="3" id="KW-0235">DNA replication</keyword>
<dbReference type="PANTHER" id="PTHR12748">
    <property type="entry name" value="ORIGIN RECOGNITION COMPLEX SUBUNIT 3"/>
    <property type="match status" value="1"/>
</dbReference>
<evidence type="ECO:0000256" key="3">
    <source>
        <dbReference type="ARBA" id="ARBA00022705"/>
    </source>
</evidence>
<dbReference type="GO" id="GO:0005664">
    <property type="term" value="C:nuclear origin of replication recognition complex"/>
    <property type="evidence" value="ECO:0007669"/>
    <property type="project" value="InterPro"/>
</dbReference>
<feature type="region of interest" description="Disordered" evidence="6">
    <location>
        <begin position="1"/>
        <end position="62"/>
    </location>
</feature>
<protein>
    <recommendedName>
        <fullName evidence="11">Origin of replication complex subunit 3</fullName>
    </recommendedName>
</protein>
<evidence type="ECO:0000256" key="2">
    <source>
        <dbReference type="ARBA" id="ARBA00010977"/>
    </source>
</evidence>
<feature type="domain" description="Origin recognition complex subunit 3 N-terminal" evidence="7">
    <location>
        <begin position="27"/>
        <end position="368"/>
    </location>
</feature>
<dbReference type="Pfam" id="PF07034">
    <property type="entry name" value="ORC3_N"/>
    <property type="match status" value="1"/>
</dbReference>
<comment type="subcellular location">
    <subcellularLocation>
        <location evidence="1">Nucleus</location>
    </subcellularLocation>
</comment>
<evidence type="ECO:0000256" key="4">
    <source>
        <dbReference type="ARBA" id="ARBA00023125"/>
    </source>
</evidence>
<feature type="domain" description="Origin recognition complex subunit 3 winged helix C-terminal" evidence="8">
    <location>
        <begin position="617"/>
        <end position="744"/>
    </location>
</feature>
<dbReference type="Pfam" id="PF18137">
    <property type="entry name" value="WHD_ORC"/>
    <property type="match status" value="1"/>
</dbReference>
<dbReference type="InterPro" id="IPR040855">
    <property type="entry name" value="ORC_WH_C"/>
</dbReference>
<comment type="similarity">
    <text evidence="2">Belongs to the ORC3 family.</text>
</comment>
<feature type="region of interest" description="Disordered" evidence="6">
    <location>
        <begin position="681"/>
        <end position="706"/>
    </location>
</feature>
<evidence type="ECO:0000259" key="7">
    <source>
        <dbReference type="Pfam" id="PF07034"/>
    </source>
</evidence>
<evidence type="ECO:0000313" key="9">
    <source>
        <dbReference type="EMBL" id="WVZ01700.1"/>
    </source>
</evidence>
<sequence>MAPSGCVTDSIPPSTTPEVEEKDLRPFFVLHKASSRKKDRTPTAQAKLCKTNELSSSPESVKKLGGSMTEGCDLHLFQQLQIEAFDIVWEKIESTIKGVLRDLNANVFNNIQQWVLECFNTTKLLGQHTIAEATRSFPVLNNTTPGQLFTAFIVTRNIEFVDDMLTFEELGHFLKSHGCHVAKLSSLEFSLKNGIAGCLKALLREFVGCVIDVGASVSSSADISILASWYREHVNYNKPLVLIINDLGRCSGSVLTDFILMLSEWIVKVPIIFIFGVATTVDTPRNILPSHALERLCPSSFMLGTPAERMDAIVEAVLVKHCTMFSIGHKVAVFLRNYFINQDGTITSFIRALKVACLLHFSMEPLSLIHGRALAEDHKEGKSAVSPETLLKYIDQLPLHARNQIADHHTKKSTAEGLSELVTMQKLWSTAVLCLYEAGKYSRVRLLDLFCEALSQDLYLSTGPDCHVGNERYCGLSSTNDSSQQYSIMQSGGYIGQIVRNVRDLPAGMLYQLIENWEKLTADISEIHEKLKVLQSSLRCEDGKSPRKSSKDNPKRYASRISVNTDKDARMLNSQAIAFLNCLVGNFLKPIEGKPFHEILCFKNVEKLQLVLIGDPRRRIQVDLLEFHKILRCSCCSKNGNALLPSRHDSSIMYSLAQEHGDLINLHDWFQSFRSIVLQNKNKRKQNTKQSPQPKKRKAINGSADQNEASIQARFCKAVTELQITGLVRMPSKRRPDFAQRIAFGL</sequence>
<evidence type="ECO:0000256" key="1">
    <source>
        <dbReference type="ARBA" id="ARBA00004123"/>
    </source>
</evidence>